<dbReference type="SUPFAM" id="SSF53850">
    <property type="entry name" value="Periplasmic binding protein-like II"/>
    <property type="match status" value="1"/>
</dbReference>
<feature type="signal peptide" evidence="3">
    <location>
        <begin position="1"/>
        <end position="25"/>
    </location>
</feature>
<dbReference type="FunFam" id="3.10.105.10:FF:000002">
    <property type="entry name" value="Dipeptide ABC transporter, substrate-binding protein"/>
    <property type="match status" value="1"/>
</dbReference>
<comment type="similarity">
    <text evidence="1">Belongs to the bacterial solute-binding protein 5 family.</text>
</comment>
<dbReference type="InterPro" id="IPR030678">
    <property type="entry name" value="Peptide/Ni-bd"/>
</dbReference>
<sequence length="533" mass="59893">MQLSFNRKQVAMAVLALACATGVSAKTLVFCSEGSPENFYPGVNTTGTSFDGNEPIYNRIVEFERGGTKVVPGLAEKWDISNDGLVYTFHLRKGVKWHNQRAFKPTRDFNADDVVFAFDRQWKEDNPYYKVTSSNHSYFNDMGMPKLLKSVEKVDDYTVKITLNKPEAPFLANLAMPYAAVQSKEYADAMLKAGTPEKIDQEPIGTGPFYLVQYQKDAVIRYKAFPQFWGPKAKIDDLVYSITPDASVRWAKLQKGECHVMPYPNPADLDAIKKDPNVTVLEQPGLNIGYLAYNTTKKPFDDVRVRKAVNMAINKKAIIDGVFLSTGVAAKNPIPPTMWSYNDAVKDDPYDPEAAKKLLAQAGHPNGFTTDLWAMPVQRPYNPNAKRIAELMQADLAKVGIKAEIKTFEWGEYRKRMQAGEHQMGMLGWTGDNGDPDNFLNTLLGCDSAKTNGSNVAKFCYQPFEDVVLKAKTVSNQAERAKLYERAQVIFKEQAPWFTIAHAVQLKPVRKEVIDFKLSPFGRHNFYGVDIKE</sequence>
<dbReference type="Gene3D" id="3.10.105.10">
    <property type="entry name" value="Dipeptide-binding Protein, Domain 3"/>
    <property type="match status" value="1"/>
</dbReference>
<dbReference type="PANTHER" id="PTHR30290">
    <property type="entry name" value="PERIPLASMIC BINDING COMPONENT OF ABC TRANSPORTER"/>
    <property type="match status" value="1"/>
</dbReference>
<organism evidence="5 6">
    <name type="scientific">Ramlibacter humi</name>
    <dbReference type="NCBI Taxonomy" id="2530451"/>
    <lineage>
        <taxon>Bacteria</taxon>
        <taxon>Pseudomonadati</taxon>
        <taxon>Pseudomonadota</taxon>
        <taxon>Betaproteobacteria</taxon>
        <taxon>Burkholderiales</taxon>
        <taxon>Comamonadaceae</taxon>
        <taxon>Ramlibacter</taxon>
    </lineage>
</organism>
<evidence type="ECO:0000256" key="1">
    <source>
        <dbReference type="ARBA" id="ARBA00005695"/>
    </source>
</evidence>
<evidence type="ECO:0000256" key="2">
    <source>
        <dbReference type="ARBA" id="ARBA00022729"/>
    </source>
</evidence>
<name>A0A4Z0BUX4_9BURK</name>
<comment type="caution">
    <text evidence="5">The sequence shown here is derived from an EMBL/GenBank/DDBJ whole genome shotgun (WGS) entry which is preliminary data.</text>
</comment>
<feature type="domain" description="Solute-binding protein family 5" evidence="4">
    <location>
        <begin position="69"/>
        <end position="449"/>
    </location>
</feature>
<dbReference type="InterPro" id="IPR000914">
    <property type="entry name" value="SBP_5_dom"/>
</dbReference>
<keyword evidence="2 3" id="KW-0732">Signal</keyword>
<feature type="chain" id="PRO_5021411216" evidence="3">
    <location>
        <begin position="26"/>
        <end position="533"/>
    </location>
</feature>
<dbReference type="InterPro" id="IPR023765">
    <property type="entry name" value="SBP_5_CS"/>
</dbReference>
<keyword evidence="6" id="KW-1185">Reference proteome</keyword>
<dbReference type="PROSITE" id="PS01040">
    <property type="entry name" value="SBP_BACTERIAL_5"/>
    <property type="match status" value="1"/>
</dbReference>
<dbReference type="PROSITE" id="PS51257">
    <property type="entry name" value="PROKAR_LIPOPROTEIN"/>
    <property type="match status" value="1"/>
</dbReference>
<dbReference type="GO" id="GO:1904680">
    <property type="term" value="F:peptide transmembrane transporter activity"/>
    <property type="evidence" value="ECO:0007669"/>
    <property type="project" value="TreeGrafter"/>
</dbReference>
<dbReference type="AlphaFoldDB" id="A0A4Z0BUX4"/>
<evidence type="ECO:0000259" key="4">
    <source>
        <dbReference type="Pfam" id="PF00496"/>
    </source>
</evidence>
<dbReference type="CDD" id="cd08493">
    <property type="entry name" value="PBP2_DppA_like"/>
    <property type="match status" value="1"/>
</dbReference>
<reference evidence="5 6" key="1">
    <citation type="submission" date="2019-03" db="EMBL/GenBank/DDBJ databases">
        <title>Ramlibacter sp. 18x22-1, whole genome shotgun sequence.</title>
        <authorList>
            <person name="Zhang X."/>
            <person name="Feng G."/>
            <person name="Zhu H."/>
        </authorList>
    </citation>
    <scope>NUCLEOTIDE SEQUENCE [LARGE SCALE GENOMIC DNA]</scope>
    <source>
        <strain evidence="5 6">18x22-1</strain>
    </source>
</reference>
<dbReference type="PIRSF" id="PIRSF002741">
    <property type="entry name" value="MppA"/>
    <property type="match status" value="1"/>
</dbReference>
<dbReference type="OrthoDB" id="9801799at2"/>
<dbReference type="PANTHER" id="PTHR30290:SF38">
    <property type="entry name" value="D,D-DIPEPTIDE-BINDING PERIPLASMIC PROTEIN DDPA-RELATED"/>
    <property type="match status" value="1"/>
</dbReference>
<evidence type="ECO:0000313" key="5">
    <source>
        <dbReference type="EMBL" id="TFZ01789.1"/>
    </source>
</evidence>
<accession>A0A4Z0BUX4</accession>
<dbReference type="Gene3D" id="3.40.190.10">
    <property type="entry name" value="Periplasmic binding protein-like II"/>
    <property type="match status" value="1"/>
</dbReference>
<dbReference type="InterPro" id="IPR039424">
    <property type="entry name" value="SBP_5"/>
</dbReference>
<dbReference type="FunFam" id="3.90.76.10:FF:000002">
    <property type="entry name" value="Dipeptide ABC transporter, substrate-binding protein"/>
    <property type="match status" value="1"/>
</dbReference>
<dbReference type="GO" id="GO:0043190">
    <property type="term" value="C:ATP-binding cassette (ABC) transporter complex"/>
    <property type="evidence" value="ECO:0007669"/>
    <property type="project" value="InterPro"/>
</dbReference>
<evidence type="ECO:0000256" key="3">
    <source>
        <dbReference type="SAM" id="SignalP"/>
    </source>
</evidence>
<dbReference type="GO" id="GO:0042938">
    <property type="term" value="P:dipeptide transport"/>
    <property type="evidence" value="ECO:0007669"/>
    <property type="project" value="TreeGrafter"/>
</dbReference>
<dbReference type="GO" id="GO:0030288">
    <property type="term" value="C:outer membrane-bounded periplasmic space"/>
    <property type="evidence" value="ECO:0007669"/>
    <property type="project" value="TreeGrafter"/>
</dbReference>
<evidence type="ECO:0000313" key="6">
    <source>
        <dbReference type="Proteomes" id="UP000297839"/>
    </source>
</evidence>
<proteinExistence type="inferred from homology"/>
<dbReference type="FunFam" id="3.40.190.10:FF:000036">
    <property type="entry name" value="Dipeptide ABC transporter, substrate-binding protein"/>
    <property type="match status" value="1"/>
</dbReference>
<dbReference type="Proteomes" id="UP000297839">
    <property type="component" value="Unassembled WGS sequence"/>
</dbReference>
<dbReference type="RefSeq" id="WP_135249889.1">
    <property type="nucleotide sequence ID" value="NZ_SMLK01000003.1"/>
</dbReference>
<dbReference type="Gene3D" id="3.90.76.10">
    <property type="entry name" value="Dipeptide-binding Protein, Domain 1"/>
    <property type="match status" value="1"/>
</dbReference>
<gene>
    <name evidence="5" type="ORF">EZ216_11385</name>
</gene>
<dbReference type="Pfam" id="PF00496">
    <property type="entry name" value="SBP_bac_5"/>
    <property type="match status" value="1"/>
</dbReference>
<dbReference type="EMBL" id="SMLK01000003">
    <property type="protein sequence ID" value="TFZ01789.1"/>
    <property type="molecule type" value="Genomic_DNA"/>
</dbReference>
<protein>
    <submittedName>
        <fullName evidence="5">ABC transporter substrate-binding protein</fullName>
    </submittedName>
</protein>